<dbReference type="AlphaFoldDB" id="A0A9D1H082"/>
<accession>A0A9D1H082</accession>
<dbReference type="Gene3D" id="1.20.120.350">
    <property type="entry name" value="Voltage-gated potassium channels. Chain C"/>
    <property type="match status" value="1"/>
</dbReference>
<dbReference type="GO" id="GO:0001518">
    <property type="term" value="C:voltage-gated sodium channel complex"/>
    <property type="evidence" value="ECO:0007669"/>
    <property type="project" value="TreeGrafter"/>
</dbReference>
<evidence type="ECO:0000259" key="7">
    <source>
        <dbReference type="Pfam" id="PF00520"/>
    </source>
</evidence>
<name>A0A9D1H082_9ACTN</name>
<dbReference type="SUPFAM" id="SSF81324">
    <property type="entry name" value="Voltage-gated potassium channels"/>
    <property type="match status" value="1"/>
</dbReference>
<keyword evidence="2 6" id="KW-0812">Transmembrane</keyword>
<dbReference type="PANTHER" id="PTHR10037">
    <property type="entry name" value="VOLTAGE-GATED CATION CHANNEL CALCIUM AND SODIUM"/>
    <property type="match status" value="1"/>
</dbReference>
<proteinExistence type="predicted"/>
<dbReference type="InterPro" id="IPR043203">
    <property type="entry name" value="VGCC_Ca_Na"/>
</dbReference>
<keyword evidence="3 6" id="KW-1133">Transmembrane helix</keyword>
<dbReference type="GO" id="GO:0086010">
    <property type="term" value="P:membrane depolarization during action potential"/>
    <property type="evidence" value="ECO:0007669"/>
    <property type="project" value="TreeGrafter"/>
</dbReference>
<dbReference type="EMBL" id="DVLP01000314">
    <property type="protein sequence ID" value="HIT76025.1"/>
    <property type="molecule type" value="Genomic_DNA"/>
</dbReference>
<feature type="coiled-coil region" evidence="5">
    <location>
        <begin position="254"/>
        <end position="281"/>
    </location>
</feature>
<comment type="subcellular location">
    <subcellularLocation>
        <location evidence="1">Membrane</location>
        <topology evidence="1">Multi-pass membrane protein</topology>
    </subcellularLocation>
</comment>
<protein>
    <submittedName>
        <fullName evidence="8">Ion transporter</fullName>
    </submittedName>
</protein>
<dbReference type="Gene3D" id="1.10.287.70">
    <property type="match status" value="1"/>
</dbReference>
<dbReference type="Pfam" id="PF00520">
    <property type="entry name" value="Ion_trans"/>
    <property type="match status" value="1"/>
</dbReference>
<dbReference type="InterPro" id="IPR027359">
    <property type="entry name" value="Volt_channel_dom_sf"/>
</dbReference>
<dbReference type="PANTHER" id="PTHR10037:SF62">
    <property type="entry name" value="SODIUM CHANNEL PROTEIN 60E"/>
    <property type="match status" value="1"/>
</dbReference>
<evidence type="ECO:0000256" key="6">
    <source>
        <dbReference type="SAM" id="Phobius"/>
    </source>
</evidence>
<evidence type="ECO:0000313" key="9">
    <source>
        <dbReference type="Proteomes" id="UP000886842"/>
    </source>
</evidence>
<evidence type="ECO:0000256" key="5">
    <source>
        <dbReference type="SAM" id="Coils"/>
    </source>
</evidence>
<organism evidence="8 9">
    <name type="scientific">Candidatus Avipropionibacterium avicola</name>
    <dbReference type="NCBI Taxonomy" id="2840701"/>
    <lineage>
        <taxon>Bacteria</taxon>
        <taxon>Bacillati</taxon>
        <taxon>Actinomycetota</taxon>
        <taxon>Actinomycetes</taxon>
        <taxon>Propionibacteriales</taxon>
        <taxon>Propionibacteriaceae</taxon>
        <taxon>Propionibacteriaceae incertae sedis</taxon>
        <taxon>Candidatus Avipropionibacterium</taxon>
    </lineage>
</organism>
<feature type="transmembrane region" description="Helical" evidence="6">
    <location>
        <begin position="148"/>
        <end position="170"/>
    </location>
</feature>
<gene>
    <name evidence="8" type="ORF">IAA98_10600</name>
</gene>
<feature type="transmembrane region" description="Helical" evidence="6">
    <location>
        <begin position="95"/>
        <end position="119"/>
    </location>
</feature>
<reference evidence="8" key="2">
    <citation type="journal article" date="2021" name="PeerJ">
        <title>Extensive microbial diversity within the chicken gut microbiome revealed by metagenomics and culture.</title>
        <authorList>
            <person name="Gilroy R."/>
            <person name="Ravi A."/>
            <person name="Getino M."/>
            <person name="Pursley I."/>
            <person name="Horton D.L."/>
            <person name="Alikhan N.F."/>
            <person name="Baker D."/>
            <person name="Gharbi K."/>
            <person name="Hall N."/>
            <person name="Watson M."/>
            <person name="Adriaenssens E.M."/>
            <person name="Foster-Nyarko E."/>
            <person name="Jarju S."/>
            <person name="Secka A."/>
            <person name="Antonio M."/>
            <person name="Oren A."/>
            <person name="Chaudhuri R.R."/>
            <person name="La Ragione R."/>
            <person name="Hildebrand F."/>
            <person name="Pallen M.J."/>
        </authorList>
    </citation>
    <scope>NUCLEOTIDE SEQUENCE</scope>
    <source>
        <strain evidence="8">ChiGjej1B1-24693</strain>
    </source>
</reference>
<feature type="domain" description="Ion transport" evidence="7">
    <location>
        <begin position="26"/>
        <end position="245"/>
    </location>
</feature>
<evidence type="ECO:0000256" key="4">
    <source>
        <dbReference type="ARBA" id="ARBA00023136"/>
    </source>
</evidence>
<sequence>MSLAVPDLPDEAPGWQRIAHRVVHHSVAQTLIVTAIVLNGIVLGLQTFDFWSPQTYRILDLTDRVFLSIFVVEIAVRFVAYGCRPGRYLRNGWNAFDTVVVLLAVLPIVAGNSSVLRLIRVLRIARLARVMPDITVLLDGLRRVARPAATLMALTALMVFLYGMVGIFLFAEGAPQYFGNISRAMLTLFELLTLEGWNDILHELISVRGAVGGLYTISFVLIGTYIVINLMVAVVISSLDEAHKERIRTRHDDTADLHETLDEMNGLVERLQRRLAELERDRPGPTR</sequence>
<evidence type="ECO:0000256" key="1">
    <source>
        <dbReference type="ARBA" id="ARBA00004141"/>
    </source>
</evidence>
<reference evidence="8" key="1">
    <citation type="submission" date="2020-10" db="EMBL/GenBank/DDBJ databases">
        <authorList>
            <person name="Gilroy R."/>
        </authorList>
    </citation>
    <scope>NUCLEOTIDE SEQUENCE</scope>
    <source>
        <strain evidence="8">ChiGjej1B1-24693</strain>
    </source>
</reference>
<feature type="transmembrane region" description="Helical" evidence="6">
    <location>
        <begin position="214"/>
        <end position="239"/>
    </location>
</feature>
<comment type="caution">
    <text evidence="8">The sequence shown here is derived from an EMBL/GenBank/DDBJ whole genome shotgun (WGS) entry which is preliminary data.</text>
</comment>
<keyword evidence="5" id="KW-0175">Coiled coil</keyword>
<evidence type="ECO:0000256" key="3">
    <source>
        <dbReference type="ARBA" id="ARBA00022989"/>
    </source>
</evidence>
<keyword evidence="4 6" id="KW-0472">Membrane</keyword>
<evidence type="ECO:0000313" key="8">
    <source>
        <dbReference type="EMBL" id="HIT76025.1"/>
    </source>
</evidence>
<dbReference type="InterPro" id="IPR005821">
    <property type="entry name" value="Ion_trans_dom"/>
</dbReference>
<dbReference type="Proteomes" id="UP000886842">
    <property type="component" value="Unassembled WGS sequence"/>
</dbReference>
<feature type="transmembrane region" description="Helical" evidence="6">
    <location>
        <begin position="27"/>
        <end position="45"/>
    </location>
</feature>
<evidence type="ECO:0000256" key="2">
    <source>
        <dbReference type="ARBA" id="ARBA00022692"/>
    </source>
</evidence>
<dbReference type="GO" id="GO:0005248">
    <property type="term" value="F:voltage-gated sodium channel activity"/>
    <property type="evidence" value="ECO:0007669"/>
    <property type="project" value="TreeGrafter"/>
</dbReference>
<feature type="transmembrane region" description="Helical" evidence="6">
    <location>
        <begin position="65"/>
        <end position="83"/>
    </location>
</feature>